<sequence>MTARRPLTDFERRLLAELKEIVGERASVPGGTAPRSSRRRGRALGVAAAGVTLALGLPLLHDGTVPSAYAVQPAVDGSVTVTINRIDDAAGLEGQLRAHDVPAVVVYTPDGKTCREPWLKTTSAPPRLRVDVTGSAASFRVRPSDLETGQTLVVRNMTVGGPDPATAAGMIAIAVTEGAAPPCVLVDAPALREMTPTPDPRLKVSPTN</sequence>
<keyword evidence="2" id="KW-1185">Reference proteome</keyword>
<dbReference type="OrthoDB" id="3699588at2"/>
<protein>
    <submittedName>
        <fullName evidence="1">Uncharacterized protein</fullName>
    </submittedName>
</protein>
<reference evidence="1 2" key="1">
    <citation type="submission" date="2016-10" db="EMBL/GenBank/DDBJ databases">
        <authorList>
            <person name="de Groot N.N."/>
        </authorList>
    </citation>
    <scope>NUCLEOTIDE SEQUENCE [LARGE SCALE GENOMIC DNA]</scope>
    <source>
        <strain evidence="1 2">CPCC 202699</strain>
    </source>
</reference>
<accession>A0A1H2VFS7</accession>
<dbReference type="RefSeq" id="WP_091287504.1">
    <property type="nucleotide sequence ID" value="NZ_FNON01000001.1"/>
</dbReference>
<dbReference type="STRING" id="589385.SAMN05421504_1011212"/>
<name>A0A1H2VFS7_9PSEU</name>
<evidence type="ECO:0000313" key="1">
    <source>
        <dbReference type="EMBL" id="SDW67177.1"/>
    </source>
</evidence>
<dbReference type="Proteomes" id="UP000199515">
    <property type="component" value="Unassembled WGS sequence"/>
</dbReference>
<proteinExistence type="predicted"/>
<organism evidence="1 2">
    <name type="scientific">Amycolatopsis xylanica</name>
    <dbReference type="NCBI Taxonomy" id="589385"/>
    <lineage>
        <taxon>Bacteria</taxon>
        <taxon>Bacillati</taxon>
        <taxon>Actinomycetota</taxon>
        <taxon>Actinomycetes</taxon>
        <taxon>Pseudonocardiales</taxon>
        <taxon>Pseudonocardiaceae</taxon>
        <taxon>Amycolatopsis</taxon>
    </lineage>
</organism>
<evidence type="ECO:0000313" key="2">
    <source>
        <dbReference type="Proteomes" id="UP000199515"/>
    </source>
</evidence>
<gene>
    <name evidence="1" type="ORF">SAMN05421504_1011212</name>
</gene>
<dbReference type="AlphaFoldDB" id="A0A1H2VFS7"/>
<dbReference type="EMBL" id="FNON01000001">
    <property type="protein sequence ID" value="SDW67177.1"/>
    <property type="molecule type" value="Genomic_DNA"/>
</dbReference>